<dbReference type="EMBL" id="MF403008">
    <property type="protein sequence ID" value="AUZ94961.1"/>
    <property type="molecule type" value="Genomic_DNA"/>
</dbReference>
<keyword evidence="2" id="KW-1185">Reference proteome</keyword>
<sequence length="42" mass="4755">MDNVKDDTTTKIQGHVLIRDPESGEVFVNKSLQTPKKIKDTK</sequence>
<dbReference type="Proteomes" id="UP000223025">
    <property type="component" value="Segment"/>
</dbReference>
<dbReference type="RefSeq" id="YP_009611844.1">
    <property type="nucleotide sequence ID" value="NC_042013.1"/>
</dbReference>
<evidence type="ECO:0000313" key="2">
    <source>
        <dbReference type="Proteomes" id="UP000223025"/>
    </source>
</evidence>
<protein>
    <submittedName>
        <fullName evidence="1">Uncharacterized protein</fullName>
    </submittedName>
</protein>
<evidence type="ECO:0000313" key="1">
    <source>
        <dbReference type="EMBL" id="AUZ94961.1"/>
    </source>
</evidence>
<dbReference type="KEGG" id="vg:40088182"/>
<proteinExistence type="predicted"/>
<reference evidence="1 2" key="1">
    <citation type="submission" date="2017-06" db="EMBL/GenBank/DDBJ databases">
        <authorList>
            <person name="Kim H.J."/>
            <person name="Triplett B.A."/>
        </authorList>
    </citation>
    <scope>NUCLEOTIDE SEQUENCE [LARGE SCALE GENOMIC DNA]</scope>
</reference>
<name>A0A2L0UZK7_9CAUD</name>
<accession>A0A2L0UZK7</accession>
<dbReference type="GeneID" id="40088182"/>
<organism evidence="1 2">
    <name type="scientific">Agrobacterium phage Atu_ph07</name>
    <dbReference type="NCBI Taxonomy" id="2024264"/>
    <lineage>
        <taxon>Viruses</taxon>
        <taxon>Duplodnaviria</taxon>
        <taxon>Heunggongvirae</taxon>
        <taxon>Uroviricota</taxon>
        <taxon>Caudoviricetes</taxon>
        <taxon>Polybotosvirus</taxon>
        <taxon>Polybotosvirus Atuph07</taxon>
    </lineage>
</organism>